<evidence type="ECO:0000313" key="2">
    <source>
        <dbReference type="Proteomes" id="UP000790709"/>
    </source>
</evidence>
<reference evidence="1" key="1">
    <citation type="journal article" date="2021" name="New Phytol.">
        <title>Evolutionary innovations through gain and loss of genes in the ectomycorrhizal Boletales.</title>
        <authorList>
            <person name="Wu G."/>
            <person name="Miyauchi S."/>
            <person name="Morin E."/>
            <person name="Kuo A."/>
            <person name="Drula E."/>
            <person name="Varga T."/>
            <person name="Kohler A."/>
            <person name="Feng B."/>
            <person name="Cao Y."/>
            <person name="Lipzen A."/>
            <person name="Daum C."/>
            <person name="Hundley H."/>
            <person name="Pangilinan J."/>
            <person name="Johnson J."/>
            <person name="Barry K."/>
            <person name="LaButti K."/>
            <person name="Ng V."/>
            <person name="Ahrendt S."/>
            <person name="Min B."/>
            <person name="Choi I.G."/>
            <person name="Park H."/>
            <person name="Plett J.M."/>
            <person name="Magnuson J."/>
            <person name="Spatafora J.W."/>
            <person name="Nagy L.G."/>
            <person name="Henrissat B."/>
            <person name="Grigoriev I.V."/>
            <person name="Yang Z.L."/>
            <person name="Xu J."/>
            <person name="Martin F.M."/>
        </authorList>
    </citation>
    <scope>NUCLEOTIDE SEQUENCE</scope>
    <source>
        <strain evidence="1">KUC20120723A-06</strain>
    </source>
</reference>
<name>A0ACB8B927_9AGAM</name>
<accession>A0ACB8B927</accession>
<protein>
    <submittedName>
        <fullName evidence="1">Ribonuclease H-like protein</fullName>
    </submittedName>
</protein>
<gene>
    <name evidence="1" type="ORF">BV22DRAFT_1095769</name>
</gene>
<proteinExistence type="predicted"/>
<dbReference type="EMBL" id="MU266510">
    <property type="protein sequence ID" value="KAH7921815.1"/>
    <property type="molecule type" value="Genomic_DNA"/>
</dbReference>
<organism evidence="1 2">
    <name type="scientific">Leucogyrophana mollusca</name>
    <dbReference type="NCBI Taxonomy" id="85980"/>
    <lineage>
        <taxon>Eukaryota</taxon>
        <taxon>Fungi</taxon>
        <taxon>Dikarya</taxon>
        <taxon>Basidiomycota</taxon>
        <taxon>Agaricomycotina</taxon>
        <taxon>Agaricomycetes</taxon>
        <taxon>Agaricomycetidae</taxon>
        <taxon>Boletales</taxon>
        <taxon>Boletales incertae sedis</taxon>
        <taxon>Leucogyrophana</taxon>
    </lineage>
</organism>
<evidence type="ECO:0000313" key="1">
    <source>
        <dbReference type="EMBL" id="KAH7921815.1"/>
    </source>
</evidence>
<sequence length="557" mass="60997">MFSTLGLFQSLQCPQKTDCKRPRCIFSHRTDLPPPPSLNIPVDEPKPAPSVSNSAPTSAGTSNVLHTSQSSTASTSRVVPAKRSFEFSAQPSPSSSNGIREPARQRQKIGTSQKPVALPSVSHTSTGAPILRVNAAQSQVALPVRQAMVKSLYDHFLVLYEAILPTNPTLASEHALRQEEEVYKKANKLTYRNAVISSIASLKRRPTPTSISHPSVGTEEDIASRAESRKKLDALRLTRHVLAPLVLSLDDMQKWGYITDIPDGIGGDAPHAEGKVMPCERCAQAYMVKRHPEENECTFHWGKPFSKSINGERLRLYSCCSKSTNEDGCSRGFHVFYEKKPEDLHARHAFSFTRSPNGGASEGDAVSPSKPANTTLDVVSLDCEMIYTTGGMRVARVSVVDGSGTEIFDELVRMDEGVEVIDYNTRFSGVTLEEHSEASLSLSSIRKLLDNFIDSDTVIIGHALDNDLKTLRMIHHRCVDTAILFPHRAGPPYRQSLRNLAKEHLGLAIQTGGGTVGHSSVEDSIATLDLVRWYVLNKPKPRVAEKPPAPVVDLTNP</sequence>
<keyword evidence="2" id="KW-1185">Reference proteome</keyword>
<dbReference type="Proteomes" id="UP000790709">
    <property type="component" value="Unassembled WGS sequence"/>
</dbReference>
<comment type="caution">
    <text evidence="1">The sequence shown here is derived from an EMBL/GenBank/DDBJ whole genome shotgun (WGS) entry which is preliminary data.</text>
</comment>